<sequence>MVSDLGDGEDGEGGGVGEDGEDGEDGVNPRDLALPSHAIWRLCLQSVNRR</sequence>
<dbReference type="InParanoid" id="K9TM58"/>
<evidence type="ECO:0000313" key="2">
    <source>
        <dbReference type="EMBL" id="AFY83932.1"/>
    </source>
</evidence>
<organism evidence="2 3">
    <name type="scientific">Oscillatoria acuminata PCC 6304</name>
    <dbReference type="NCBI Taxonomy" id="56110"/>
    <lineage>
        <taxon>Bacteria</taxon>
        <taxon>Bacillati</taxon>
        <taxon>Cyanobacteriota</taxon>
        <taxon>Cyanophyceae</taxon>
        <taxon>Oscillatoriophycideae</taxon>
        <taxon>Oscillatoriales</taxon>
        <taxon>Oscillatoriaceae</taxon>
        <taxon>Oscillatoria</taxon>
    </lineage>
</organism>
<dbReference type="KEGG" id="oac:Oscil6304_4412"/>
<dbReference type="HOGENOM" id="CLU_3120574_0_0_3"/>
<proteinExistence type="predicted"/>
<reference evidence="2 3" key="1">
    <citation type="submission" date="2012-06" db="EMBL/GenBank/DDBJ databases">
        <title>Finished chromosome of genome of Oscillatoria acuminata PCC 6304.</title>
        <authorList>
            <consortium name="US DOE Joint Genome Institute"/>
            <person name="Gugger M."/>
            <person name="Coursin T."/>
            <person name="Rippka R."/>
            <person name="Tandeau De Marsac N."/>
            <person name="Huntemann M."/>
            <person name="Wei C.-L."/>
            <person name="Han J."/>
            <person name="Detter J.C."/>
            <person name="Han C."/>
            <person name="Tapia R."/>
            <person name="Davenport K."/>
            <person name="Daligault H."/>
            <person name="Erkkila T."/>
            <person name="Gu W."/>
            <person name="Munk A.C.C."/>
            <person name="Teshima H."/>
            <person name="Xu Y."/>
            <person name="Chain P."/>
            <person name="Chen A."/>
            <person name="Krypides N."/>
            <person name="Mavromatis K."/>
            <person name="Markowitz V."/>
            <person name="Szeto E."/>
            <person name="Ivanova N."/>
            <person name="Mikhailova N."/>
            <person name="Ovchinnikova G."/>
            <person name="Pagani I."/>
            <person name="Pati A."/>
            <person name="Goodwin L."/>
            <person name="Peters L."/>
            <person name="Pitluck S."/>
            <person name="Woyke T."/>
            <person name="Kerfeld C."/>
        </authorList>
    </citation>
    <scope>NUCLEOTIDE SEQUENCE [LARGE SCALE GENOMIC DNA]</scope>
    <source>
        <strain evidence="2 3">PCC 6304</strain>
    </source>
</reference>
<accession>K9TM58</accession>
<evidence type="ECO:0000256" key="1">
    <source>
        <dbReference type="SAM" id="MobiDB-lite"/>
    </source>
</evidence>
<dbReference type="EMBL" id="CP003607">
    <property type="protein sequence ID" value="AFY83932.1"/>
    <property type="molecule type" value="Genomic_DNA"/>
</dbReference>
<evidence type="ECO:0000313" key="3">
    <source>
        <dbReference type="Proteomes" id="UP000010367"/>
    </source>
</evidence>
<feature type="region of interest" description="Disordered" evidence="1">
    <location>
        <begin position="1"/>
        <end position="32"/>
    </location>
</feature>
<name>K9TM58_9CYAN</name>
<protein>
    <submittedName>
        <fullName evidence="2">Uncharacterized protein</fullName>
    </submittedName>
</protein>
<gene>
    <name evidence="2" type="ORF">Oscil6304_4412</name>
</gene>
<dbReference type="Proteomes" id="UP000010367">
    <property type="component" value="Chromosome"/>
</dbReference>
<dbReference type="AlphaFoldDB" id="K9TM58"/>
<feature type="compositionally biased region" description="Acidic residues" evidence="1">
    <location>
        <begin position="1"/>
        <end position="25"/>
    </location>
</feature>
<keyword evidence="3" id="KW-1185">Reference proteome</keyword>
<dbReference type="STRING" id="56110.Oscil6304_4412"/>